<accession>W2TFD2</accession>
<sequence>MAEGPAECGVQVFCRIRPLNKTEEKNGDRFLPKFPSEDTISIGLNEKSSLTSPPHKKLGLCGVAVSSFVLETQMLLDYSSKPEETFLMEEKF</sequence>
<gene>
    <name evidence="3" type="ORF">NECAME_02555</name>
</gene>
<dbReference type="Proteomes" id="UP000053676">
    <property type="component" value="Unassembled WGS sequence"/>
</dbReference>
<evidence type="ECO:0000313" key="3">
    <source>
        <dbReference type="EMBL" id="ETN79732.1"/>
    </source>
</evidence>
<dbReference type="KEGG" id="nai:NECAME_02555"/>
<reference evidence="4" key="1">
    <citation type="journal article" date="2014" name="Nat. Genet.">
        <title>Genome of the human hookworm Necator americanus.</title>
        <authorList>
            <person name="Tang Y.T."/>
            <person name="Gao X."/>
            <person name="Rosa B.A."/>
            <person name="Abubucker S."/>
            <person name="Hallsworth-Pepin K."/>
            <person name="Martin J."/>
            <person name="Tyagi R."/>
            <person name="Heizer E."/>
            <person name="Zhang X."/>
            <person name="Bhonagiri-Palsikar V."/>
            <person name="Minx P."/>
            <person name="Warren W.C."/>
            <person name="Wang Q."/>
            <person name="Zhan B."/>
            <person name="Hotez P.J."/>
            <person name="Sternberg P.W."/>
            <person name="Dougall A."/>
            <person name="Gaze S.T."/>
            <person name="Mulvenna J."/>
            <person name="Sotillo J."/>
            <person name="Ranganathan S."/>
            <person name="Rabelo E.M."/>
            <person name="Wilson R.K."/>
            <person name="Felgner P.L."/>
            <person name="Bethony J."/>
            <person name="Hawdon J.M."/>
            <person name="Gasser R.B."/>
            <person name="Loukas A."/>
            <person name="Mitreva M."/>
        </authorList>
    </citation>
    <scope>NUCLEOTIDE SEQUENCE [LARGE SCALE GENOMIC DNA]</scope>
</reference>
<dbReference type="InterPro" id="IPR001752">
    <property type="entry name" value="Kinesin_motor_dom"/>
</dbReference>
<organism evidence="3 4">
    <name type="scientific">Necator americanus</name>
    <name type="common">Human hookworm</name>
    <dbReference type="NCBI Taxonomy" id="51031"/>
    <lineage>
        <taxon>Eukaryota</taxon>
        <taxon>Metazoa</taxon>
        <taxon>Ecdysozoa</taxon>
        <taxon>Nematoda</taxon>
        <taxon>Chromadorea</taxon>
        <taxon>Rhabditida</taxon>
        <taxon>Rhabditina</taxon>
        <taxon>Rhabditomorpha</taxon>
        <taxon>Strongyloidea</taxon>
        <taxon>Ancylostomatidae</taxon>
        <taxon>Bunostominae</taxon>
        <taxon>Necator</taxon>
    </lineage>
</organism>
<feature type="domain" description="Kinesin motor" evidence="2">
    <location>
        <begin position="9"/>
        <end position="92"/>
    </location>
</feature>
<keyword evidence="4" id="KW-1185">Reference proteome</keyword>
<dbReference type="AlphaFoldDB" id="W2TFD2"/>
<dbReference type="EMBL" id="KI659361">
    <property type="protein sequence ID" value="ETN79732.1"/>
    <property type="molecule type" value="Genomic_DNA"/>
</dbReference>
<protein>
    <recommendedName>
        <fullName evidence="2">Kinesin motor domain-containing protein</fullName>
    </recommendedName>
</protein>
<evidence type="ECO:0000313" key="4">
    <source>
        <dbReference type="Proteomes" id="UP000053676"/>
    </source>
</evidence>
<name>W2TFD2_NECAM</name>
<dbReference type="PROSITE" id="PS50067">
    <property type="entry name" value="KINESIN_MOTOR_2"/>
    <property type="match status" value="1"/>
</dbReference>
<dbReference type="GO" id="GO:0007018">
    <property type="term" value="P:microtubule-based movement"/>
    <property type="evidence" value="ECO:0007669"/>
    <property type="project" value="InterPro"/>
</dbReference>
<comment type="similarity">
    <text evidence="1">Belongs to the TRAFAC class myosin-kinesin ATPase superfamily. Kinesin family.</text>
</comment>
<evidence type="ECO:0000259" key="2">
    <source>
        <dbReference type="PROSITE" id="PS50067"/>
    </source>
</evidence>
<evidence type="ECO:0000256" key="1">
    <source>
        <dbReference type="PROSITE-ProRule" id="PRU00283"/>
    </source>
</evidence>
<dbReference type="GO" id="GO:0003777">
    <property type="term" value="F:microtubule motor activity"/>
    <property type="evidence" value="ECO:0007669"/>
    <property type="project" value="InterPro"/>
</dbReference>
<dbReference type="GO" id="GO:0008017">
    <property type="term" value="F:microtubule binding"/>
    <property type="evidence" value="ECO:0007669"/>
    <property type="project" value="InterPro"/>
</dbReference>
<proteinExistence type="inferred from homology"/>
<comment type="caution">
    <text evidence="1">Lacks conserved residue(s) required for the propagation of feature annotation.</text>
</comment>
<dbReference type="GO" id="GO:0005524">
    <property type="term" value="F:ATP binding"/>
    <property type="evidence" value="ECO:0007669"/>
    <property type="project" value="InterPro"/>
</dbReference>
<dbReference type="STRING" id="51031.W2TFD2"/>
<dbReference type="OrthoDB" id="3176171at2759"/>